<dbReference type="PROSITE" id="PS51257">
    <property type="entry name" value="PROKAR_LIPOPROTEIN"/>
    <property type="match status" value="1"/>
</dbReference>
<dbReference type="RefSeq" id="WP_163252590.1">
    <property type="nucleotide sequence ID" value="NZ_JAAIUV010000031.1"/>
</dbReference>
<keyword evidence="5" id="KW-1185">Reference proteome</keyword>
<dbReference type="Pfam" id="PF11258">
    <property type="entry name" value="DUF3048"/>
    <property type="match status" value="1"/>
</dbReference>
<accession>A0A6B3TUX5</accession>
<protein>
    <submittedName>
        <fullName evidence="4">DUF3048 domain-containing protein</fullName>
    </submittedName>
</protein>
<dbReference type="InterPro" id="IPR035328">
    <property type="entry name" value="DUF3048_C"/>
</dbReference>
<evidence type="ECO:0000259" key="2">
    <source>
        <dbReference type="Pfam" id="PF11258"/>
    </source>
</evidence>
<dbReference type="Gene3D" id="3.50.90.10">
    <property type="entry name" value="YerB-like"/>
    <property type="match status" value="1"/>
</dbReference>
<dbReference type="InterPro" id="IPR021416">
    <property type="entry name" value="DUF3048_N"/>
</dbReference>
<organism evidence="4 5">
    <name type="scientific">Neobacillus thermocopriae</name>
    <dbReference type="NCBI Taxonomy" id="1215031"/>
    <lineage>
        <taxon>Bacteria</taxon>
        <taxon>Bacillati</taxon>
        <taxon>Bacillota</taxon>
        <taxon>Bacilli</taxon>
        <taxon>Bacillales</taxon>
        <taxon>Bacillaceae</taxon>
        <taxon>Neobacillus</taxon>
    </lineage>
</organism>
<reference evidence="4" key="1">
    <citation type="submission" date="2020-02" db="EMBL/GenBank/DDBJ databases">
        <title>Bacillus sedimentmangrovi sp. nov., isolated from sediment of the mangrove ecosystem.</title>
        <authorList>
            <person name="Liu G."/>
        </authorList>
    </citation>
    <scope>NUCLEOTIDE SEQUENCE [LARGE SCALE GENOMIC DNA]</scope>
    <source>
        <strain evidence="4">SgZ-7</strain>
    </source>
</reference>
<evidence type="ECO:0000259" key="3">
    <source>
        <dbReference type="Pfam" id="PF17479"/>
    </source>
</evidence>
<dbReference type="InterPro" id="IPR023158">
    <property type="entry name" value="YerB-like_sf"/>
</dbReference>
<evidence type="ECO:0000313" key="4">
    <source>
        <dbReference type="EMBL" id="NEX80129.1"/>
    </source>
</evidence>
<proteinExistence type="predicted"/>
<evidence type="ECO:0000313" key="5">
    <source>
        <dbReference type="Proteomes" id="UP000481621"/>
    </source>
</evidence>
<feature type="region of interest" description="Disordered" evidence="1">
    <location>
        <begin position="37"/>
        <end position="59"/>
    </location>
</feature>
<name>A0A6B3TUX5_9BACI</name>
<gene>
    <name evidence="4" type="ORF">G4Z05_14840</name>
</gene>
<sequence>MKKWAIVAAAFLMLLTGCSEKKSVEKPKENGKVVDHVTGQEEEHQEPAYSYPLTGKKSEEKTDGRAVAVMINNHPKARPQSGLNKADLIYEILAEGDVTRFLAVFQSEMPVNIGPVRSARDYYIELAKGLKALFIAHGYSPEAKKMLESNYIDNINGIAYDGTLFKRSTSRKAPHNSYITYENVLKGVELKNYSMDETPPSFHFLTEEQQTALTGSEAKIIKVTYSKRGTSNSTYEFDPSLGKYKRFSGGELTIDLDSKEPVLLDNIFIIEAEHKVIDSEGRREIDLATGGKAYLFQMGKVNEITWENKEGRIIPVKDGNEVPLVPGKTWVNVVPRLSESVSFDGQ</sequence>
<dbReference type="SUPFAM" id="SSF159774">
    <property type="entry name" value="YerB-like"/>
    <property type="match status" value="1"/>
</dbReference>
<feature type="domain" description="DUF3048" evidence="2">
    <location>
        <begin position="53"/>
        <end position="193"/>
    </location>
</feature>
<dbReference type="Pfam" id="PF17479">
    <property type="entry name" value="DUF3048_C"/>
    <property type="match status" value="1"/>
</dbReference>
<feature type="domain" description="DUF3048" evidence="3">
    <location>
        <begin position="221"/>
        <end position="331"/>
    </location>
</feature>
<dbReference type="AlphaFoldDB" id="A0A6B3TUX5"/>
<comment type="caution">
    <text evidence="4">The sequence shown here is derived from an EMBL/GenBank/DDBJ whole genome shotgun (WGS) entry which is preliminary data.</text>
</comment>
<feature type="compositionally biased region" description="Basic and acidic residues" evidence="1">
    <location>
        <begin position="37"/>
        <end position="46"/>
    </location>
</feature>
<evidence type="ECO:0000256" key="1">
    <source>
        <dbReference type="SAM" id="MobiDB-lite"/>
    </source>
</evidence>
<dbReference type="EMBL" id="JAAIUV010000031">
    <property type="protein sequence ID" value="NEX80129.1"/>
    <property type="molecule type" value="Genomic_DNA"/>
</dbReference>
<dbReference type="Proteomes" id="UP000481621">
    <property type="component" value="Unassembled WGS sequence"/>
</dbReference>